<evidence type="ECO:0000256" key="1">
    <source>
        <dbReference type="SAM" id="Phobius"/>
    </source>
</evidence>
<accession>A0A4Q7NZP5</accession>
<keyword evidence="1" id="KW-1133">Transmembrane helix</keyword>
<protein>
    <submittedName>
        <fullName evidence="2">Uncharacterized protein</fullName>
    </submittedName>
</protein>
<reference evidence="2 3" key="1">
    <citation type="submission" date="2019-02" db="EMBL/GenBank/DDBJ databases">
        <title>Genomic Encyclopedia of Type Strains, Phase IV (KMG-IV): sequencing the most valuable type-strain genomes for metagenomic binning, comparative biology and taxonomic classification.</title>
        <authorList>
            <person name="Goeker M."/>
        </authorList>
    </citation>
    <scope>NUCLEOTIDE SEQUENCE [LARGE SCALE GENOMIC DNA]</scope>
    <source>
        <strain evidence="2 3">DSM 17196</strain>
    </source>
</reference>
<evidence type="ECO:0000313" key="2">
    <source>
        <dbReference type="EMBL" id="RZS92488.1"/>
    </source>
</evidence>
<name>A0A4Q7NZP5_9FLAO</name>
<sequence length="226" mass="26585">MEIVAAVVGTMYIQKYREDRFSRYFVYFLWFIAIFDTTFGWLPTLIGNYKTLAFLRESFLAENQWAYNLFDLISFSFYLSFFTHYIESLTIKRISKSLTIGFVLSAIIYLVFSGSFFDSPSLFGLIIGTFLLVSLIILFYLQILQSETILNFYKFLPFYISIGALVFHVVVNPIFIYGQYYEKRSPEFIQVYRFILTAANIFMYTCYIIGFIICSKKKKSYSSFTS</sequence>
<organism evidence="2 3">
    <name type="scientific">Aquimarina brevivitae</name>
    <dbReference type="NCBI Taxonomy" id="323412"/>
    <lineage>
        <taxon>Bacteria</taxon>
        <taxon>Pseudomonadati</taxon>
        <taxon>Bacteroidota</taxon>
        <taxon>Flavobacteriia</taxon>
        <taxon>Flavobacteriales</taxon>
        <taxon>Flavobacteriaceae</taxon>
        <taxon>Aquimarina</taxon>
    </lineage>
</organism>
<comment type="caution">
    <text evidence="2">The sequence shown here is derived from an EMBL/GenBank/DDBJ whole genome shotgun (WGS) entry which is preliminary data.</text>
</comment>
<feature type="transmembrane region" description="Helical" evidence="1">
    <location>
        <begin position="156"/>
        <end position="180"/>
    </location>
</feature>
<dbReference type="EMBL" id="SGXE01000003">
    <property type="protein sequence ID" value="RZS92488.1"/>
    <property type="molecule type" value="Genomic_DNA"/>
</dbReference>
<feature type="transmembrane region" description="Helical" evidence="1">
    <location>
        <begin position="98"/>
        <end position="117"/>
    </location>
</feature>
<feature type="transmembrane region" description="Helical" evidence="1">
    <location>
        <begin position="192"/>
        <end position="214"/>
    </location>
</feature>
<dbReference type="AlphaFoldDB" id="A0A4Q7NZP5"/>
<feature type="transmembrane region" description="Helical" evidence="1">
    <location>
        <begin position="123"/>
        <end position="144"/>
    </location>
</feature>
<keyword evidence="1" id="KW-0472">Membrane</keyword>
<feature type="transmembrane region" description="Helical" evidence="1">
    <location>
        <begin position="66"/>
        <end position="86"/>
    </location>
</feature>
<proteinExistence type="predicted"/>
<gene>
    <name evidence="2" type="ORF">EV197_2626</name>
</gene>
<dbReference type="Proteomes" id="UP000292262">
    <property type="component" value="Unassembled WGS sequence"/>
</dbReference>
<keyword evidence="3" id="KW-1185">Reference proteome</keyword>
<keyword evidence="1" id="KW-0812">Transmembrane</keyword>
<feature type="transmembrane region" description="Helical" evidence="1">
    <location>
        <begin position="24"/>
        <end position="46"/>
    </location>
</feature>
<evidence type="ECO:0000313" key="3">
    <source>
        <dbReference type="Proteomes" id="UP000292262"/>
    </source>
</evidence>